<evidence type="ECO:0000256" key="1">
    <source>
        <dbReference type="ARBA" id="ARBA00006484"/>
    </source>
</evidence>
<dbReference type="STRING" id="530584.SAMN05421630_105243"/>
<dbReference type="KEGG" id="pmad:BAY61_15975"/>
<dbReference type="Proteomes" id="UP000199494">
    <property type="component" value="Unassembled WGS sequence"/>
</dbReference>
<sequence length="306" mass="31297">MLEGRLAGRTAIVTGAGAGLGRAEALALAGEGANVVVNDLGSAADTVAAEITEDGGSAIAVTGDVGHWPLGDSLVSAAADTFGGLDIVVNNAGVTRDAMLFNLTERQWDDVLRVHLKGHAAVSGAASRHWRAASKATGEPCYGRVINTASEAFLFGSAGQANYAAAKAGIVALTLATARGLGRYGVKANAICPRARTAMTENVFPGGPRDTGARGLDPLAPERVATFVTYLASPSAKDISGQVFVVYNDLVALMAAPKVEHTFTAADGAFSLAELDSRISGYFEDRLPEKTFAASEVSTLDNTGTG</sequence>
<accession>A0A222VQR0</accession>
<gene>
    <name evidence="4" type="ORF">SAMN05421630_105243</name>
</gene>
<dbReference type="PANTHER" id="PTHR45024:SF2">
    <property type="entry name" value="SCP2 DOMAIN-CONTAINING PROTEIN"/>
    <property type="match status" value="1"/>
</dbReference>
<keyword evidence="5" id="KW-1185">Reference proteome</keyword>
<organism evidence="4 5">
    <name type="scientific">Prauserella marina</name>
    <dbReference type="NCBI Taxonomy" id="530584"/>
    <lineage>
        <taxon>Bacteria</taxon>
        <taxon>Bacillati</taxon>
        <taxon>Actinomycetota</taxon>
        <taxon>Actinomycetes</taxon>
        <taxon>Pseudonocardiales</taxon>
        <taxon>Pseudonocardiaceae</taxon>
        <taxon>Prauserella</taxon>
    </lineage>
</organism>
<dbReference type="OrthoDB" id="9808187at2"/>
<dbReference type="GO" id="GO:0016491">
    <property type="term" value="F:oxidoreductase activity"/>
    <property type="evidence" value="ECO:0007669"/>
    <property type="project" value="UniProtKB-KW"/>
</dbReference>
<evidence type="ECO:0000313" key="5">
    <source>
        <dbReference type="Proteomes" id="UP000199494"/>
    </source>
</evidence>
<evidence type="ECO:0000313" key="4">
    <source>
        <dbReference type="EMBL" id="SDD02634.1"/>
    </source>
</evidence>
<dbReference type="PRINTS" id="PR00080">
    <property type="entry name" value="SDRFAMILY"/>
</dbReference>
<dbReference type="AlphaFoldDB" id="A0A222VQR0"/>
<dbReference type="SUPFAM" id="SSF51735">
    <property type="entry name" value="NAD(P)-binding Rossmann-fold domains"/>
    <property type="match status" value="1"/>
</dbReference>
<dbReference type="EMBL" id="FMZE01000005">
    <property type="protein sequence ID" value="SDD02634.1"/>
    <property type="molecule type" value="Genomic_DNA"/>
</dbReference>
<dbReference type="PANTHER" id="PTHR45024">
    <property type="entry name" value="DEHYDROGENASES, SHORT CHAIN"/>
    <property type="match status" value="1"/>
</dbReference>
<keyword evidence="2" id="KW-0560">Oxidoreductase</keyword>
<dbReference type="InterPro" id="IPR036291">
    <property type="entry name" value="NAD(P)-bd_dom_sf"/>
</dbReference>
<dbReference type="InterPro" id="IPR020904">
    <property type="entry name" value="Sc_DH/Rdtase_CS"/>
</dbReference>
<evidence type="ECO:0000256" key="2">
    <source>
        <dbReference type="ARBA" id="ARBA00023002"/>
    </source>
</evidence>
<dbReference type="Gene3D" id="3.40.50.720">
    <property type="entry name" value="NAD(P)-binding Rossmann-like Domain"/>
    <property type="match status" value="1"/>
</dbReference>
<proteinExistence type="inferred from homology"/>
<dbReference type="PROSITE" id="PS00061">
    <property type="entry name" value="ADH_SHORT"/>
    <property type="match status" value="1"/>
</dbReference>
<dbReference type="RefSeq" id="WP_091804631.1">
    <property type="nucleotide sequence ID" value="NZ_CP016353.1"/>
</dbReference>
<dbReference type="Pfam" id="PF00106">
    <property type="entry name" value="adh_short"/>
    <property type="match status" value="1"/>
</dbReference>
<name>A0A222VQR0_9PSEU</name>
<dbReference type="PRINTS" id="PR00081">
    <property type="entry name" value="GDHRDH"/>
</dbReference>
<evidence type="ECO:0000256" key="3">
    <source>
        <dbReference type="RuleBase" id="RU000363"/>
    </source>
</evidence>
<reference evidence="4 5" key="1">
    <citation type="submission" date="2016-10" db="EMBL/GenBank/DDBJ databases">
        <authorList>
            <person name="de Groot N.N."/>
        </authorList>
    </citation>
    <scope>NUCLEOTIDE SEQUENCE [LARGE SCALE GENOMIC DNA]</scope>
    <source>
        <strain evidence="4 5">CGMCC 4.5506</strain>
    </source>
</reference>
<dbReference type="InterPro" id="IPR002347">
    <property type="entry name" value="SDR_fam"/>
</dbReference>
<dbReference type="InterPro" id="IPR051687">
    <property type="entry name" value="Peroxisomal_Beta-Oxidation"/>
</dbReference>
<protein>
    <submittedName>
        <fullName evidence="4">Uncharacterized protein</fullName>
    </submittedName>
</protein>
<comment type="similarity">
    <text evidence="1 3">Belongs to the short-chain dehydrogenases/reductases (SDR) family.</text>
</comment>